<feature type="region of interest" description="Disordered" evidence="3">
    <location>
        <begin position="153"/>
        <end position="176"/>
    </location>
</feature>
<dbReference type="GO" id="GO:0000976">
    <property type="term" value="F:transcription cis-regulatory region binding"/>
    <property type="evidence" value="ECO:0007669"/>
    <property type="project" value="TreeGrafter"/>
</dbReference>
<feature type="compositionally biased region" description="Low complexity" evidence="3">
    <location>
        <begin position="1"/>
        <end position="25"/>
    </location>
</feature>
<dbReference type="PANTHER" id="PTHR12983:SF9">
    <property type="entry name" value="E3 UBIQUITIN-PROTEIN LIGASE RNF10"/>
    <property type="match status" value="1"/>
</dbReference>
<feature type="compositionally biased region" description="Polar residues" evidence="3">
    <location>
        <begin position="100"/>
        <end position="130"/>
    </location>
</feature>
<feature type="compositionally biased region" description="Basic residues" evidence="3">
    <location>
        <begin position="86"/>
        <end position="96"/>
    </location>
</feature>
<evidence type="ECO:0000256" key="2">
    <source>
        <dbReference type="ARBA" id="ARBA00022490"/>
    </source>
</evidence>
<dbReference type="GO" id="GO:0005737">
    <property type="term" value="C:cytoplasm"/>
    <property type="evidence" value="ECO:0007669"/>
    <property type="project" value="UniProtKB-SubCell"/>
</dbReference>
<evidence type="ECO:0000313" key="5">
    <source>
        <dbReference type="Proteomes" id="UP001157006"/>
    </source>
</evidence>
<dbReference type="PANTHER" id="PTHR12983">
    <property type="entry name" value="RING FINGER 10 FAMILY MEMBER"/>
    <property type="match status" value="1"/>
</dbReference>
<sequence length="214" mass="23245">MSILPSQTQSASSSSSSLPIPNPNSQHGVSEIASSLSPQLNHALGSLQISDYPGPSTPAAEDSGRPSEKVTELESSSGMKAPQRNSRSHSRSHSGRRTVGLSQSEGMTTGTISSHRNQQATGSVYSQGSTPFGGRKSQMANGNHLLNFQYDPISRSQQRGPPPPPPARRQRKRRPYNKDLFLQANFKFMVLDSGNYSPSQWIQIKCYSGKILYV</sequence>
<feature type="region of interest" description="Disordered" evidence="3">
    <location>
        <begin position="1"/>
        <end position="140"/>
    </location>
</feature>
<dbReference type="GO" id="GO:0045944">
    <property type="term" value="P:positive regulation of transcription by RNA polymerase II"/>
    <property type="evidence" value="ECO:0007669"/>
    <property type="project" value="TreeGrafter"/>
</dbReference>
<evidence type="ECO:0000256" key="1">
    <source>
        <dbReference type="ARBA" id="ARBA00004496"/>
    </source>
</evidence>
<name>A0AAV1AWD8_VICFA</name>
<organism evidence="4 5">
    <name type="scientific">Vicia faba</name>
    <name type="common">Broad bean</name>
    <name type="synonym">Faba vulgaris</name>
    <dbReference type="NCBI Taxonomy" id="3906"/>
    <lineage>
        <taxon>Eukaryota</taxon>
        <taxon>Viridiplantae</taxon>
        <taxon>Streptophyta</taxon>
        <taxon>Embryophyta</taxon>
        <taxon>Tracheophyta</taxon>
        <taxon>Spermatophyta</taxon>
        <taxon>Magnoliopsida</taxon>
        <taxon>eudicotyledons</taxon>
        <taxon>Gunneridae</taxon>
        <taxon>Pentapetalae</taxon>
        <taxon>rosids</taxon>
        <taxon>fabids</taxon>
        <taxon>Fabales</taxon>
        <taxon>Fabaceae</taxon>
        <taxon>Papilionoideae</taxon>
        <taxon>50 kb inversion clade</taxon>
        <taxon>NPAAA clade</taxon>
        <taxon>Hologalegina</taxon>
        <taxon>IRL clade</taxon>
        <taxon>Fabeae</taxon>
        <taxon>Vicia</taxon>
    </lineage>
</organism>
<evidence type="ECO:0000313" key="4">
    <source>
        <dbReference type="EMBL" id="CAI8613488.1"/>
    </source>
</evidence>
<gene>
    <name evidence="4" type="ORF">VFH_V082840</name>
</gene>
<proteinExistence type="predicted"/>
<reference evidence="4 5" key="1">
    <citation type="submission" date="2023-01" db="EMBL/GenBank/DDBJ databases">
        <authorList>
            <person name="Kreplak J."/>
        </authorList>
    </citation>
    <scope>NUCLEOTIDE SEQUENCE [LARGE SCALE GENOMIC DNA]</scope>
</reference>
<dbReference type="AlphaFoldDB" id="A0AAV1AWD8"/>
<accession>A0AAV1AWD8</accession>
<protein>
    <submittedName>
        <fullName evidence="4">Uncharacterized protein</fullName>
    </submittedName>
</protein>
<dbReference type="EMBL" id="OX451740">
    <property type="protein sequence ID" value="CAI8613488.1"/>
    <property type="molecule type" value="Genomic_DNA"/>
</dbReference>
<dbReference type="Proteomes" id="UP001157006">
    <property type="component" value="Chromosome 5"/>
</dbReference>
<keyword evidence="2" id="KW-0963">Cytoplasm</keyword>
<dbReference type="InterPro" id="IPR039739">
    <property type="entry name" value="MAG2/RNF10"/>
</dbReference>
<keyword evidence="5" id="KW-1185">Reference proteome</keyword>
<feature type="compositionally biased region" description="Basic and acidic residues" evidence="3">
    <location>
        <begin position="62"/>
        <end position="72"/>
    </location>
</feature>
<evidence type="ECO:0000256" key="3">
    <source>
        <dbReference type="SAM" id="MobiDB-lite"/>
    </source>
</evidence>
<comment type="subcellular location">
    <subcellularLocation>
        <location evidence="1">Cytoplasm</location>
    </subcellularLocation>
</comment>
<feature type="compositionally biased region" description="Polar residues" evidence="3">
    <location>
        <begin position="26"/>
        <end position="40"/>
    </location>
</feature>